<reference evidence="2" key="1">
    <citation type="submission" date="2022-07" db="EMBL/GenBank/DDBJ databases">
        <title>Phylogenomic reconstructions and comparative analyses of Kickxellomycotina fungi.</title>
        <authorList>
            <person name="Reynolds N.K."/>
            <person name="Stajich J.E."/>
            <person name="Barry K."/>
            <person name="Grigoriev I.V."/>
            <person name="Crous P."/>
            <person name="Smith M.E."/>
        </authorList>
    </citation>
    <scope>NUCLEOTIDE SEQUENCE</scope>
    <source>
        <strain evidence="2">NBRC 32514</strain>
    </source>
</reference>
<feature type="transmembrane region" description="Helical" evidence="1">
    <location>
        <begin position="38"/>
        <end position="57"/>
    </location>
</feature>
<dbReference type="PANTHER" id="PTHR28110">
    <property type="entry name" value="TRANSMEMBRANE PROTEIN"/>
    <property type="match status" value="1"/>
</dbReference>
<dbReference type="GO" id="GO:0005737">
    <property type="term" value="C:cytoplasm"/>
    <property type="evidence" value="ECO:0007669"/>
    <property type="project" value="TreeGrafter"/>
</dbReference>
<keyword evidence="1" id="KW-1133">Transmembrane helix</keyword>
<keyword evidence="3" id="KW-1185">Reference proteome</keyword>
<accession>A0A9W7Y0F0</accession>
<keyword evidence="1" id="KW-0472">Membrane</keyword>
<dbReference type="InterPro" id="IPR055323">
    <property type="entry name" value="C57A10.07/YOR238W"/>
</dbReference>
<comment type="caution">
    <text evidence="2">The sequence shown here is derived from an EMBL/GenBank/DDBJ whole genome shotgun (WGS) entry which is preliminary data.</text>
</comment>
<dbReference type="PANTHER" id="PTHR28110:SF1">
    <property type="entry name" value="TRANSMEMBRANE PROTEIN"/>
    <property type="match status" value="1"/>
</dbReference>
<name>A0A9W7Y0F0_9FUNG</name>
<evidence type="ECO:0000256" key="1">
    <source>
        <dbReference type="SAM" id="Phobius"/>
    </source>
</evidence>
<organism evidence="2 3">
    <name type="scientific">Coemansia erecta</name>
    <dbReference type="NCBI Taxonomy" id="147472"/>
    <lineage>
        <taxon>Eukaryota</taxon>
        <taxon>Fungi</taxon>
        <taxon>Fungi incertae sedis</taxon>
        <taxon>Zoopagomycota</taxon>
        <taxon>Kickxellomycotina</taxon>
        <taxon>Kickxellomycetes</taxon>
        <taxon>Kickxellales</taxon>
        <taxon>Kickxellaceae</taxon>
        <taxon>Coemansia</taxon>
    </lineage>
</organism>
<keyword evidence="1" id="KW-0812">Transmembrane</keyword>
<proteinExistence type="predicted"/>
<dbReference type="OrthoDB" id="4347at2759"/>
<dbReference type="Proteomes" id="UP001149813">
    <property type="component" value="Unassembled WGS sequence"/>
</dbReference>
<evidence type="ECO:0000313" key="3">
    <source>
        <dbReference type="Proteomes" id="UP001149813"/>
    </source>
</evidence>
<evidence type="ECO:0008006" key="4">
    <source>
        <dbReference type="Google" id="ProtNLM"/>
    </source>
</evidence>
<dbReference type="AlphaFoldDB" id="A0A9W7Y0F0"/>
<evidence type="ECO:0000313" key="2">
    <source>
        <dbReference type="EMBL" id="KAJ1722721.1"/>
    </source>
</evidence>
<protein>
    <recommendedName>
        <fullName evidence="4">DUF218 domain-containing protein</fullName>
    </recommendedName>
</protein>
<sequence length="325" mass="37101">MPSRTPPPMVRINIPTVNVSEVWTPTPLRKQRLGTRFIKLYLPILLIVSLVVNIYYFTRPEPLALPNALESTRAKTRPHREHDTVDFGQLTDLVLVPGHGVYMGDGSPLHEVNWFLLHEQQGEVGAFMAHIAKAIEIVKEHDSALLLFSGGKTRMDAGAHSEAQGYWTAADKMGWLTRDVYHRVMTEEFARDSYENVLFSIARFHEITGNYPDRITIVGFDFKRERFLDLHRHALRYPKIRFNYVGINPPGDVAKLARAERANAYDLFAKDLYGCEGKLKQKKIDRNPFRVSHGYAKSCPEIALFFDYCPANPTAVYDGDLPWLS</sequence>
<gene>
    <name evidence="2" type="ORF">LPJ53_002894</name>
</gene>
<dbReference type="EMBL" id="JANBOJ010000098">
    <property type="protein sequence ID" value="KAJ1722721.1"/>
    <property type="molecule type" value="Genomic_DNA"/>
</dbReference>